<keyword evidence="4" id="KW-0804">Transcription</keyword>
<dbReference type="AlphaFoldDB" id="A0A9P8WGE7"/>
<dbReference type="PROSITE" id="PS50039">
    <property type="entry name" value="FORK_HEAD_3"/>
    <property type="match status" value="1"/>
</dbReference>
<reference evidence="9 10" key="1">
    <citation type="journal article" date="2021" name="Nat. Commun.">
        <title>Genetic determinants of endophytism in the Arabidopsis root mycobiome.</title>
        <authorList>
            <person name="Mesny F."/>
            <person name="Miyauchi S."/>
            <person name="Thiergart T."/>
            <person name="Pickel B."/>
            <person name="Atanasova L."/>
            <person name="Karlsson M."/>
            <person name="Huettel B."/>
            <person name="Barry K.W."/>
            <person name="Haridas S."/>
            <person name="Chen C."/>
            <person name="Bauer D."/>
            <person name="Andreopoulos W."/>
            <person name="Pangilinan J."/>
            <person name="LaButti K."/>
            <person name="Riley R."/>
            <person name="Lipzen A."/>
            <person name="Clum A."/>
            <person name="Drula E."/>
            <person name="Henrissat B."/>
            <person name="Kohler A."/>
            <person name="Grigoriev I.V."/>
            <person name="Martin F.M."/>
            <person name="Hacquard S."/>
        </authorList>
    </citation>
    <scope>NUCLEOTIDE SEQUENCE [LARGE SCALE GENOMIC DNA]</scope>
    <source>
        <strain evidence="9 10">MPI-CAGE-CH-0241</strain>
    </source>
</reference>
<dbReference type="InterPro" id="IPR036388">
    <property type="entry name" value="WH-like_DNA-bd_sf"/>
</dbReference>
<feature type="domain" description="Fork-head" evidence="8">
    <location>
        <begin position="200"/>
        <end position="295"/>
    </location>
</feature>
<feature type="compositionally biased region" description="Low complexity" evidence="7">
    <location>
        <begin position="375"/>
        <end position="394"/>
    </location>
</feature>
<dbReference type="CDD" id="cd00059">
    <property type="entry name" value="FH_FOX"/>
    <property type="match status" value="1"/>
</dbReference>
<protein>
    <submittedName>
        <fullName evidence="9">Forkhead box protein L2</fullName>
    </submittedName>
</protein>
<dbReference type="PROSITE" id="PS00657">
    <property type="entry name" value="FORK_HEAD_1"/>
    <property type="match status" value="1"/>
</dbReference>
<organism evidence="9 10">
    <name type="scientific">Thelonectria olida</name>
    <dbReference type="NCBI Taxonomy" id="1576542"/>
    <lineage>
        <taxon>Eukaryota</taxon>
        <taxon>Fungi</taxon>
        <taxon>Dikarya</taxon>
        <taxon>Ascomycota</taxon>
        <taxon>Pezizomycotina</taxon>
        <taxon>Sordariomycetes</taxon>
        <taxon>Hypocreomycetidae</taxon>
        <taxon>Hypocreales</taxon>
        <taxon>Nectriaceae</taxon>
        <taxon>Thelonectria</taxon>
    </lineage>
</organism>
<evidence type="ECO:0000256" key="7">
    <source>
        <dbReference type="SAM" id="MobiDB-lite"/>
    </source>
</evidence>
<keyword evidence="2" id="KW-0805">Transcription regulation</keyword>
<evidence type="ECO:0000256" key="1">
    <source>
        <dbReference type="ARBA" id="ARBA00004123"/>
    </source>
</evidence>
<evidence type="ECO:0000256" key="4">
    <source>
        <dbReference type="ARBA" id="ARBA00023163"/>
    </source>
</evidence>
<dbReference type="FunFam" id="1.10.10.10:FF:000260">
    <property type="entry name" value="Forkhead transcription factor (Sep1)"/>
    <property type="match status" value="1"/>
</dbReference>
<keyword evidence="5 6" id="KW-0539">Nucleus</keyword>
<dbReference type="EMBL" id="JAGPYM010000003">
    <property type="protein sequence ID" value="KAH6897011.1"/>
    <property type="molecule type" value="Genomic_DNA"/>
</dbReference>
<sequence length="756" mass="83364">MAKNTRFPASNEPLHIFQDDMFENTAPMTSHAPMPSVTKPHRRPLTSANSNIAFNAPDQQFQPFTPSKIRPMSSHQNPLSSSQGSKLNMVPMAPPSSNMHATDSLHKKPFLSKFKTTSQRQQPMAGLYTYGKENVHPQIFPAPPTINLSIENYNHKPNGKRGLMDAAPIKDSRPTKKARFEGTAIPHPDSYPPIVDDGTKPPHSYAQLIGMAILRSPNQRLTLAQIYRWISNHYSFYNPNDAGWQNSIRHNLSLHKNFIKIERPKDDPGKGNYWGIEPGTESQFLKEKPTRKSAPTAENLPVMSTRLEPSRPAPPIQEPTLPPPIPVSQLSLPPLPTSQMTMSMPVEPSSDATIPISDNIGPEDVVEKGGDNEVSLDSSLLSPLPVNLHSSPPVSRHHEPRSNTPPPIFRNPASSINNRSHKRKFASMDDSGYISSLESSVMRPNKAYLLTSEADRPRIKRGRAEEEIARLRGSSPFSPTKSRSYNVLPPVSSSPLRQANENLMMPPLTPVVKMKPPVRPPPSVSPNTNLRMHRDKVRHMLQSPLRRVTGITDDVVPWSPAFNLDDTNYFDCDTLPTGEFDIFQDFSTVDENVFATTTTATAAGSPVKRSAKRVRMDRSVSTSALGEITNSAAKKSIAAAPLLKAPGTPAPFFDTPSKVFEDLESPSKMFSQSPLRNQSPTKATGLFDSPMHREWQGFMMDPGSFMSHNTTDVGDLAGLDILQGFEKIGSGSQNDKGPRGNNNNKPGLGRSYSTAF</sequence>
<feature type="region of interest" description="Disordered" evidence="7">
    <location>
        <begin position="473"/>
        <end position="498"/>
    </location>
</feature>
<feature type="DNA-binding region" description="Fork-head" evidence="6">
    <location>
        <begin position="200"/>
        <end position="295"/>
    </location>
</feature>
<accession>A0A9P8WGE7</accession>
<comment type="caution">
    <text evidence="9">The sequence shown here is derived from an EMBL/GenBank/DDBJ whole genome shotgun (WGS) entry which is preliminary data.</text>
</comment>
<feature type="compositionally biased region" description="Polar residues" evidence="7">
    <location>
        <begin position="475"/>
        <end position="498"/>
    </location>
</feature>
<dbReference type="InterPro" id="IPR001766">
    <property type="entry name" value="Fork_head_dom"/>
</dbReference>
<feature type="region of interest" description="Disordered" evidence="7">
    <location>
        <begin position="263"/>
        <end position="419"/>
    </location>
</feature>
<gene>
    <name evidence="9" type="ORF">B0T10DRAFT_171580</name>
</gene>
<name>A0A9P8WGE7_9HYPO</name>
<evidence type="ECO:0000313" key="10">
    <source>
        <dbReference type="Proteomes" id="UP000777438"/>
    </source>
</evidence>
<evidence type="ECO:0000259" key="8">
    <source>
        <dbReference type="PROSITE" id="PS50039"/>
    </source>
</evidence>
<dbReference type="Gene3D" id="1.10.10.10">
    <property type="entry name" value="Winged helix-like DNA-binding domain superfamily/Winged helix DNA-binding domain"/>
    <property type="match status" value="1"/>
</dbReference>
<evidence type="ECO:0000256" key="5">
    <source>
        <dbReference type="ARBA" id="ARBA00023242"/>
    </source>
</evidence>
<dbReference type="Pfam" id="PF00250">
    <property type="entry name" value="Forkhead"/>
    <property type="match status" value="1"/>
</dbReference>
<dbReference type="GO" id="GO:0005634">
    <property type="term" value="C:nucleus"/>
    <property type="evidence" value="ECO:0007669"/>
    <property type="project" value="UniProtKB-SubCell"/>
</dbReference>
<dbReference type="SUPFAM" id="SSF46785">
    <property type="entry name" value="Winged helix' DNA-binding domain"/>
    <property type="match status" value="1"/>
</dbReference>
<dbReference type="InterPro" id="IPR018122">
    <property type="entry name" value="TF_fork_head_CS_1"/>
</dbReference>
<dbReference type="PROSITE" id="PS00658">
    <property type="entry name" value="FORK_HEAD_2"/>
    <property type="match status" value="1"/>
</dbReference>
<comment type="subcellular location">
    <subcellularLocation>
        <location evidence="1 6">Nucleus</location>
    </subcellularLocation>
</comment>
<dbReference type="InterPro" id="IPR045912">
    <property type="entry name" value="FOXJ2/3-like"/>
</dbReference>
<dbReference type="GO" id="GO:0001228">
    <property type="term" value="F:DNA-binding transcription activator activity, RNA polymerase II-specific"/>
    <property type="evidence" value="ECO:0007669"/>
    <property type="project" value="UniProtKB-ARBA"/>
</dbReference>
<dbReference type="InterPro" id="IPR030456">
    <property type="entry name" value="TF_fork_head_CS_2"/>
</dbReference>
<feature type="compositionally biased region" description="Pro residues" evidence="7">
    <location>
        <begin position="311"/>
        <end position="326"/>
    </location>
</feature>
<evidence type="ECO:0000256" key="2">
    <source>
        <dbReference type="ARBA" id="ARBA00023015"/>
    </source>
</evidence>
<evidence type="ECO:0000256" key="6">
    <source>
        <dbReference type="PROSITE-ProRule" id="PRU00089"/>
    </source>
</evidence>
<proteinExistence type="predicted"/>
<dbReference type="SMART" id="SM00339">
    <property type="entry name" value="FH"/>
    <property type="match status" value="1"/>
</dbReference>
<dbReference type="Proteomes" id="UP000777438">
    <property type="component" value="Unassembled WGS sequence"/>
</dbReference>
<feature type="region of interest" description="Disordered" evidence="7">
    <location>
        <begin position="727"/>
        <end position="756"/>
    </location>
</feature>
<keyword evidence="3 6" id="KW-0238">DNA-binding</keyword>
<evidence type="ECO:0000256" key="3">
    <source>
        <dbReference type="ARBA" id="ARBA00023125"/>
    </source>
</evidence>
<dbReference type="GO" id="GO:0000978">
    <property type="term" value="F:RNA polymerase II cis-regulatory region sequence-specific DNA binding"/>
    <property type="evidence" value="ECO:0007669"/>
    <property type="project" value="UniProtKB-ARBA"/>
</dbReference>
<keyword evidence="10" id="KW-1185">Reference proteome</keyword>
<feature type="compositionally biased region" description="Low complexity" evidence="7">
    <location>
        <begin position="739"/>
        <end position="750"/>
    </location>
</feature>
<dbReference type="PANTHER" id="PTHR46078">
    <property type="entry name" value="FORKHEAD BOX PROTEIN J2 FAMILY MEMBER"/>
    <property type="match status" value="1"/>
</dbReference>
<evidence type="ECO:0000313" key="9">
    <source>
        <dbReference type="EMBL" id="KAH6897011.1"/>
    </source>
</evidence>
<dbReference type="PANTHER" id="PTHR46078:SF2">
    <property type="entry name" value="FORK-HEAD DOMAIN-CONTAINING PROTEIN"/>
    <property type="match status" value="1"/>
</dbReference>
<dbReference type="OrthoDB" id="5954824at2759"/>
<dbReference type="PRINTS" id="PR00053">
    <property type="entry name" value="FORKHEAD"/>
</dbReference>
<dbReference type="InterPro" id="IPR036390">
    <property type="entry name" value="WH_DNA-bd_sf"/>
</dbReference>